<proteinExistence type="predicted"/>
<sequence>MDQQIKDLLLSELNLTEDWADQELQAQTQGTVLEPVLQAKEDIFFGLFSVVISKAWAVMLAAFGDLVPQLFIRYASGHWLDERALDHGLARDLGQKTRLLLDCTKAQGTPLVVELGTVFFISETRPRRYQAVALVEPADQDTTFTVEVEAICPLDVTTGEIWSASYNAPLGLVWDCETALANDSVTYNGPSPTSSGSDPETDEALRARILAKLASSSVNPGGVLYYTNLLLTVPGVAFATHDATDGATATMTFSIYGASGALGTPEQDAAQALINQEKMETDTANILLATAEVLGLIISYKNAPSEAALIVAVAAHFTTLGRGEDFYEAPLYAALFAQFGTTYPGLILQLNIGYMALPAGRYWVPSPTCQALP</sequence>
<evidence type="ECO:0000313" key="2">
    <source>
        <dbReference type="Proteomes" id="UP000178449"/>
    </source>
</evidence>
<evidence type="ECO:0000313" key="1">
    <source>
        <dbReference type="EMBL" id="OGG93058.1"/>
    </source>
</evidence>
<accession>A0A1F6G4L5</accession>
<gene>
    <name evidence="1" type="ORF">A2527_14095</name>
</gene>
<dbReference type="Proteomes" id="UP000178449">
    <property type="component" value="Unassembled WGS sequence"/>
</dbReference>
<protein>
    <submittedName>
        <fullName evidence="1">Uncharacterized protein</fullName>
    </submittedName>
</protein>
<dbReference type="STRING" id="1817772.A2527_14095"/>
<dbReference type="EMBL" id="MFNE01000053">
    <property type="protein sequence ID" value="OGG93058.1"/>
    <property type="molecule type" value="Genomic_DNA"/>
</dbReference>
<comment type="caution">
    <text evidence="1">The sequence shown here is derived from an EMBL/GenBank/DDBJ whole genome shotgun (WGS) entry which is preliminary data.</text>
</comment>
<reference evidence="1 2" key="1">
    <citation type="journal article" date="2016" name="Nat. Commun.">
        <title>Thousands of microbial genomes shed light on interconnected biogeochemical processes in an aquifer system.</title>
        <authorList>
            <person name="Anantharaman K."/>
            <person name="Brown C.T."/>
            <person name="Hug L.A."/>
            <person name="Sharon I."/>
            <person name="Castelle C.J."/>
            <person name="Probst A.J."/>
            <person name="Thomas B.C."/>
            <person name="Singh A."/>
            <person name="Wilkins M.J."/>
            <person name="Karaoz U."/>
            <person name="Brodie E.L."/>
            <person name="Williams K.H."/>
            <person name="Hubbard S.S."/>
            <person name="Banfield J.F."/>
        </authorList>
    </citation>
    <scope>NUCLEOTIDE SEQUENCE [LARGE SCALE GENOMIC DNA]</scope>
</reference>
<organism evidence="1 2">
    <name type="scientific">Candidatus Lambdaproteobacteria bacterium RIFOXYD2_FULL_50_16</name>
    <dbReference type="NCBI Taxonomy" id="1817772"/>
    <lineage>
        <taxon>Bacteria</taxon>
        <taxon>Pseudomonadati</taxon>
        <taxon>Pseudomonadota</taxon>
        <taxon>Candidatus Lambdaproteobacteria</taxon>
    </lineage>
</organism>
<name>A0A1F6G4L5_9PROT</name>
<dbReference type="AlphaFoldDB" id="A0A1F6G4L5"/>